<name>A0A2H1L644_9MICO</name>
<gene>
    <name evidence="3" type="ORF">BJEO58_01424</name>
</gene>
<keyword evidence="2" id="KW-1133">Transmembrane helix</keyword>
<evidence type="ECO:0000313" key="4">
    <source>
        <dbReference type="Proteomes" id="UP000234462"/>
    </source>
</evidence>
<evidence type="ECO:0000256" key="2">
    <source>
        <dbReference type="SAM" id="Phobius"/>
    </source>
</evidence>
<feature type="region of interest" description="Disordered" evidence="1">
    <location>
        <begin position="232"/>
        <end position="354"/>
    </location>
</feature>
<feature type="compositionally biased region" description="Acidic residues" evidence="1">
    <location>
        <begin position="512"/>
        <end position="529"/>
    </location>
</feature>
<dbReference type="AlphaFoldDB" id="A0A2H1L644"/>
<dbReference type="Proteomes" id="UP000234462">
    <property type="component" value="Unassembled WGS sequence"/>
</dbReference>
<keyword evidence="4" id="KW-1185">Reference proteome</keyword>
<dbReference type="EMBL" id="FXZM01000005">
    <property type="protein sequence ID" value="SMY11833.1"/>
    <property type="molecule type" value="Genomic_DNA"/>
</dbReference>
<protein>
    <submittedName>
        <fullName evidence="3">Uncharacterized protein</fullName>
    </submittedName>
</protein>
<feature type="transmembrane region" description="Helical" evidence="2">
    <location>
        <begin position="814"/>
        <end position="837"/>
    </location>
</feature>
<sequence>MSLDRLPPVVCAAVTTALVAVPALFAIAQPQTSDHAEASVGSLGILTVGAGGTGFMWEAADAPPRPAESGPVPAGEAVIDLDDGGAADLRLEPGGVPATEQPRPVVLTGVTAYSISPDGSLGTPLMGRPAVTVETRGDGFGERRLAGLGRDDSPHPAFDLDHPIDATWTFDLEEMEIPALDGDGGPDAGSPGADGTGGIVFCAGAESGSVSSGGSEPRGAGMGTVLTFLQEGQGDDEDAPQPSPTATVPTDAPDEPLPTITALSPSGEPRPDLTADPPTHPPEDPEPTATADVPTPTPDEDAPEPSPELAETCDEAGAQPNAAPEHSDDGAWSTRFVSSSPHDALVQDPAAGESVYRVEDGRTESAVTGPGLDLSGAERAVHALGLELVAAPGGATATYRNHTTDGVFAGLGNGKQELRTGEDSSSYRWGPTRDAHATWSFTEAGAYCVAYASDDVFDPVRAADGAAEDDVSGAPDDGSAPETRGVEPDGVLTFLVGDVGPSTVDCSDEAAGEEIDLPDPEGDDGSGEGDSDRDGDRDEDRDDDSGVEDRGDPEDAGGIDASEDSDGDGSPGRGDEDDEDEDEDDATRVVAAPATALTCPVDGEAPRQVRSGEFTMGVAPAALDVTADDGGTALPQGSSVVIGDTSRRSAPAGINGFVDAGGEYLATGSATAPGFHWSAADADEAVDLTVEQVDGPGQVRVFMTESGRGLGDGETGAVEPGGSGGMVFGFDQPGEYTVALTVDDDERMALDFAVGDRFASATPGATVLALFSQCPDASLATELAQPASGSATDEGDGGTDAQTQDRSTTALGQAWWAVGGVGMGLALVLLLAILVVVMRETRR</sequence>
<feature type="compositionally biased region" description="Gly residues" evidence="1">
    <location>
        <begin position="182"/>
        <end position="198"/>
    </location>
</feature>
<reference evidence="4" key="1">
    <citation type="submission" date="2017-03" db="EMBL/GenBank/DDBJ databases">
        <authorList>
            <person name="Monnet C."/>
        </authorList>
    </citation>
    <scope>NUCLEOTIDE SEQUENCE [LARGE SCALE GENOMIC DNA]</scope>
    <source>
        <strain evidence="4">SJ5-8</strain>
    </source>
</reference>
<evidence type="ECO:0000256" key="1">
    <source>
        <dbReference type="SAM" id="MobiDB-lite"/>
    </source>
</evidence>
<keyword evidence="2" id="KW-0812">Transmembrane</keyword>
<feature type="region of interest" description="Disordered" evidence="1">
    <location>
        <begin position="783"/>
        <end position="806"/>
    </location>
</feature>
<feature type="region of interest" description="Disordered" evidence="1">
    <location>
        <begin position="178"/>
        <end position="200"/>
    </location>
</feature>
<feature type="compositionally biased region" description="Acidic residues" evidence="1">
    <location>
        <begin position="575"/>
        <end position="585"/>
    </location>
</feature>
<evidence type="ECO:0000313" key="3">
    <source>
        <dbReference type="EMBL" id="SMY11833.1"/>
    </source>
</evidence>
<accession>A0A2H1L644</accession>
<organism evidence="3 4">
    <name type="scientific">Brevibacterium jeotgali</name>
    <dbReference type="NCBI Taxonomy" id="1262550"/>
    <lineage>
        <taxon>Bacteria</taxon>
        <taxon>Bacillati</taxon>
        <taxon>Actinomycetota</taxon>
        <taxon>Actinomycetes</taxon>
        <taxon>Micrococcales</taxon>
        <taxon>Brevibacteriaceae</taxon>
        <taxon>Brevibacterium</taxon>
    </lineage>
</organism>
<feature type="region of interest" description="Disordered" evidence="1">
    <location>
        <begin position="512"/>
        <end position="593"/>
    </location>
</feature>
<feature type="region of interest" description="Disordered" evidence="1">
    <location>
        <begin position="465"/>
        <end position="488"/>
    </location>
</feature>
<keyword evidence="2" id="KW-0472">Membrane</keyword>
<proteinExistence type="predicted"/>
<feature type="compositionally biased region" description="Acidic residues" evidence="1">
    <location>
        <begin position="539"/>
        <end position="567"/>
    </location>
</feature>